<dbReference type="RefSeq" id="WP_036062831.1">
    <property type="nucleotide sequence ID" value="NZ_CP011102.1"/>
</dbReference>
<dbReference type="Proteomes" id="UP000223060">
    <property type="component" value="Chromosome"/>
</dbReference>
<accession>A0A1S7FVS2</accession>
<protein>
    <submittedName>
        <fullName evidence="1">Uncharacterized protein</fullName>
    </submittedName>
</protein>
<name>A0A1S7FVS2_9LIST</name>
<keyword evidence="2" id="KW-1185">Reference proteome</keyword>
<reference evidence="2" key="1">
    <citation type="submission" date="2015-03" db="EMBL/GenBank/DDBJ databases">
        <authorList>
            <person name="Ferrari E."/>
            <person name="Walter M.C."/>
            <person name="Huptas C."/>
            <person name="Scherer S."/>
            <person name="Mueller-Herbst S."/>
        </authorList>
    </citation>
    <scope>NUCLEOTIDE SEQUENCE [LARGE SCALE GENOMIC DNA]</scope>
    <source>
        <strain evidence="2">LWP01</strain>
    </source>
</reference>
<dbReference type="KEGG" id="lwi:UE46_10820"/>
<gene>
    <name evidence="1" type="ORF">UE46_10820</name>
</gene>
<evidence type="ECO:0000313" key="1">
    <source>
        <dbReference type="EMBL" id="AQY51479.1"/>
    </source>
</evidence>
<dbReference type="EMBL" id="CP011102">
    <property type="protein sequence ID" value="AQY51479.1"/>
    <property type="molecule type" value="Genomic_DNA"/>
</dbReference>
<organism evidence="1 2">
    <name type="scientific">Listeria weihenstephanensis</name>
    <dbReference type="NCBI Taxonomy" id="1006155"/>
    <lineage>
        <taxon>Bacteria</taxon>
        <taxon>Bacillati</taxon>
        <taxon>Bacillota</taxon>
        <taxon>Bacilli</taxon>
        <taxon>Bacillales</taxon>
        <taxon>Listeriaceae</taxon>
        <taxon>Listeria</taxon>
    </lineage>
</organism>
<evidence type="ECO:0000313" key="2">
    <source>
        <dbReference type="Proteomes" id="UP000223060"/>
    </source>
</evidence>
<proteinExistence type="predicted"/>
<sequence length="162" mass="19016">MEKMMNQRMRLKIGELGEKHATRLDESKVSRVLFPDFVSADGCVLLHLFELPNLDNNRFISNEQIPDRTQLEAFVNHIHLSDIFEECADFPEDSLRFGLEIVEAWAGRLKVLFPQDHFHLVLSYDEFGSVVRFYKLRDDEEPWMDVERLDGYSDEGILVRII</sequence>
<dbReference type="AlphaFoldDB" id="A0A1S7FVS2"/>